<accession>A0AAE1A5R6</accession>
<protein>
    <submittedName>
        <fullName evidence="2">Uncharacterized protein</fullName>
    </submittedName>
</protein>
<comment type="caution">
    <text evidence="2">The sequence shown here is derived from an EMBL/GenBank/DDBJ whole genome shotgun (WGS) entry which is preliminary data.</text>
</comment>
<name>A0AAE1A5R6_9GAST</name>
<evidence type="ECO:0000256" key="1">
    <source>
        <dbReference type="SAM" id="MobiDB-lite"/>
    </source>
</evidence>
<feature type="region of interest" description="Disordered" evidence="1">
    <location>
        <begin position="14"/>
        <end position="50"/>
    </location>
</feature>
<feature type="region of interest" description="Disordered" evidence="1">
    <location>
        <begin position="81"/>
        <end position="107"/>
    </location>
</feature>
<sequence length="107" mass="11840">MFWNNCHVKDNADKTSATHHLLQPLPPPPSSSLASSPSTTPTSTNAGSGGWKLFLQYHQRQRGVALTKLLRLMMRDQGSFETTAIGCNQNREREGEEKQASSPVDPY</sequence>
<dbReference type="EMBL" id="JAWDGP010002684">
    <property type="protein sequence ID" value="KAK3780777.1"/>
    <property type="molecule type" value="Genomic_DNA"/>
</dbReference>
<keyword evidence="3" id="KW-1185">Reference proteome</keyword>
<organism evidence="2 3">
    <name type="scientific">Elysia crispata</name>
    <name type="common">lettuce slug</name>
    <dbReference type="NCBI Taxonomy" id="231223"/>
    <lineage>
        <taxon>Eukaryota</taxon>
        <taxon>Metazoa</taxon>
        <taxon>Spiralia</taxon>
        <taxon>Lophotrochozoa</taxon>
        <taxon>Mollusca</taxon>
        <taxon>Gastropoda</taxon>
        <taxon>Heterobranchia</taxon>
        <taxon>Euthyneura</taxon>
        <taxon>Panpulmonata</taxon>
        <taxon>Sacoglossa</taxon>
        <taxon>Placobranchoidea</taxon>
        <taxon>Plakobranchidae</taxon>
        <taxon>Elysia</taxon>
    </lineage>
</organism>
<evidence type="ECO:0000313" key="3">
    <source>
        <dbReference type="Proteomes" id="UP001283361"/>
    </source>
</evidence>
<reference evidence="2" key="1">
    <citation type="journal article" date="2023" name="G3 (Bethesda)">
        <title>A reference genome for the long-term kleptoplast-retaining sea slug Elysia crispata morphotype clarki.</title>
        <authorList>
            <person name="Eastman K.E."/>
            <person name="Pendleton A.L."/>
            <person name="Shaikh M.A."/>
            <person name="Suttiyut T."/>
            <person name="Ogas R."/>
            <person name="Tomko P."/>
            <person name="Gavelis G."/>
            <person name="Widhalm J.R."/>
            <person name="Wisecaver J.H."/>
        </authorList>
    </citation>
    <scope>NUCLEOTIDE SEQUENCE</scope>
    <source>
        <strain evidence="2">ECLA1</strain>
    </source>
</reference>
<evidence type="ECO:0000313" key="2">
    <source>
        <dbReference type="EMBL" id="KAK3780777.1"/>
    </source>
</evidence>
<dbReference type="Proteomes" id="UP001283361">
    <property type="component" value="Unassembled WGS sequence"/>
</dbReference>
<feature type="compositionally biased region" description="Low complexity" evidence="1">
    <location>
        <begin position="31"/>
        <end position="44"/>
    </location>
</feature>
<dbReference type="AlphaFoldDB" id="A0AAE1A5R6"/>
<proteinExistence type="predicted"/>
<gene>
    <name evidence="2" type="ORF">RRG08_059422</name>
</gene>
<feature type="compositionally biased region" description="Basic and acidic residues" evidence="1">
    <location>
        <begin position="90"/>
        <end position="99"/>
    </location>
</feature>